<feature type="active site" description="O-(3'-phospho-DNA)-tyrosine intermediate" evidence="8">
    <location>
        <position position="275"/>
    </location>
</feature>
<reference evidence="11 14" key="2">
    <citation type="journal article" date="2017" name="Virus Res.">
        <title>Complete genomic characterisation of two novel poxviruses (WKPV and EKPV) from western and eastern grey kangaroos.</title>
        <authorList>
            <person name="Bennett M."/>
            <person name="Tu S.L."/>
            <person name="Upton C."/>
            <person name="McArtor C."/>
            <person name="Gillett A."/>
            <person name="Laird T."/>
            <person name="O'Dea M."/>
        </authorList>
    </citation>
    <scope>NUCLEOTIDE SEQUENCE [LARGE SCALE GENOMIC DNA]</scope>
    <source>
        <strain evidence="11">Sunshine Coast</strain>
    </source>
</reference>
<comment type="similarity">
    <text evidence="2 8">Belongs to the type IB topoisomerase family.</text>
</comment>
<dbReference type="SUPFAM" id="SSF56349">
    <property type="entry name" value="DNA breaking-rejoining enzymes"/>
    <property type="match status" value="1"/>
</dbReference>
<reference evidence="12 13" key="1">
    <citation type="journal article" date="2017" name="Sci. Rep.">
        <title>Molecular and microscopic characterization of a novel Eastern grey kangaroopox virus genome directly from a clinical sample.</title>
        <authorList>
            <person name="Sarker S."/>
            <person name="Roberts H.K."/>
            <person name="Tidd N."/>
            <person name="Ault S."/>
            <person name="Ladmore G."/>
            <person name="Peters A."/>
            <person name="Forwood J.K."/>
            <person name="Helbig K."/>
            <person name="Raidal S.R."/>
        </authorList>
    </citation>
    <scope>NUCLEOTIDE SEQUENCE [LARGE SCALE GENOMIC DNA]</scope>
    <source>
        <strain evidence="12 13">NSW</strain>
    </source>
</reference>
<evidence type="ECO:0000313" key="13">
    <source>
        <dbReference type="Proteomes" id="UP000318014"/>
    </source>
</evidence>
<keyword evidence="6 8" id="KW-0238">DNA-binding</keyword>
<dbReference type="GO" id="GO:0003917">
    <property type="term" value="F:DNA topoisomerase type I (single strand cut, ATP-independent) activity"/>
    <property type="evidence" value="ECO:0007669"/>
    <property type="project" value="UniProtKB-UniRule"/>
</dbReference>
<feature type="domain" description="DNA topoisomerase I catalytic core eukaryotic-type" evidence="9">
    <location>
        <begin position="93"/>
        <end position="272"/>
    </location>
</feature>
<dbReference type="Gene3D" id="3.90.15.10">
    <property type="entry name" value="Topoisomerase I, Chain A, domain 3"/>
    <property type="match status" value="1"/>
</dbReference>
<evidence type="ECO:0000259" key="9">
    <source>
        <dbReference type="Pfam" id="PF01028"/>
    </source>
</evidence>
<dbReference type="EMBL" id="MF661791">
    <property type="protein sequence ID" value="ATX75091.1"/>
    <property type="molecule type" value="Genomic_DNA"/>
</dbReference>
<dbReference type="SUPFAM" id="SSF55869">
    <property type="entry name" value="DNA topoisomerase I domain"/>
    <property type="match status" value="1"/>
</dbReference>
<dbReference type="EC" id="5.6.2.1" evidence="3"/>
<protein>
    <recommendedName>
        <fullName evidence="3">DNA topoisomerase</fullName>
        <ecNumber evidence="3">5.6.2.1</ecNumber>
    </recommendedName>
</protein>
<evidence type="ECO:0000256" key="1">
    <source>
        <dbReference type="ARBA" id="ARBA00000213"/>
    </source>
</evidence>
<reference evidence="12" key="3">
    <citation type="submission" date="2018-08" db="EMBL/GenBank/DDBJ databases">
        <authorList>
            <person name="Ferrada E.E."/>
            <person name="Latorre B.A."/>
        </authorList>
    </citation>
    <scope>NUCLEOTIDE SEQUENCE</scope>
    <source>
        <strain evidence="12">NSW</strain>
    </source>
</reference>
<dbReference type="EMBL" id="MF467281">
    <property type="protein sequence ID" value="ATI21185.1"/>
    <property type="molecule type" value="Genomic_DNA"/>
</dbReference>
<evidence type="ECO:0000313" key="12">
    <source>
        <dbReference type="EMBL" id="ATX75091.1"/>
    </source>
</evidence>
<organism evidence="11 14">
    <name type="scientific">Eastern grey kangaroopox virus</name>
    <dbReference type="NCBI Taxonomy" id="2042482"/>
    <lineage>
        <taxon>Viruses</taxon>
        <taxon>Varidnaviria</taxon>
        <taxon>Bamfordvirae</taxon>
        <taxon>Nucleocytoviricota</taxon>
        <taxon>Pokkesviricetes</taxon>
        <taxon>Chitovirales</taxon>
        <taxon>Poxviridae</taxon>
        <taxon>Chordopoxvirinae</taxon>
        <taxon>Macropopoxvirus</taxon>
        <taxon>Macropopoxvirus mgiganteuspox</taxon>
        <taxon>Eastern kangaroopox virus</taxon>
    </lineage>
</organism>
<dbReference type="GO" id="GO:0003677">
    <property type="term" value="F:DNA binding"/>
    <property type="evidence" value="ECO:0007669"/>
    <property type="project" value="UniProtKB-UniRule"/>
</dbReference>
<evidence type="ECO:0000256" key="6">
    <source>
        <dbReference type="ARBA" id="ARBA00023125"/>
    </source>
</evidence>
<dbReference type="InterPro" id="IPR011010">
    <property type="entry name" value="DNA_brk_join_enz"/>
</dbReference>
<comment type="catalytic activity">
    <reaction evidence="1 8">
        <text>ATP-independent breakage of single-stranded DNA, followed by passage and rejoining.</text>
        <dbReference type="EC" id="5.6.2.1"/>
    </reaction>
</comment>
<dbReference type="Proteomes" id="UP000318205">
    <property type="component" value="Segment"/>
</dbReference>
<evidence type="ECO:0000313" key="14">
    <source>
        <dbReference type="Proteomes" id="UP000318205"/>
    </source>
</evidence>
<dbReference type="GO" id="GO:0006265">
    <property type="term" value="P:DNA topological change"/>
    <property type="evidence" value="ECO:0007669"/>
    <property type="project" value="UniProtKB-UniRule"/>
</dbReference>
<name>A0A2C9DT52_9POXV</name>
<feature type="domain" description="DNA topoisomerase I N-terminal viral" evidence="10">
    <location>
        <begin position="5"/>
        <end position="62"/>
    </location>
</feature>
<dbReference type="InterPro" id="IPR013500">
    <property type="entry name" value="TopoI_cat_euk"/>
</dbReference>
<dbReference type="PRINTS" id="PR00416">
    <property type="entry name" value="EUTPISMRASEI"/>
</dbReference>
<evidence type="ECO:0000256" key="2">
    <source>
        <dbReference type="ARBA" id="ARBA00006645"/>
    </source>
</evidence>
<proteinExistence type="inferred from homology"/>
<dbReference type="Pfam" id="PF01028">
    <property type="entry name" value="Topoisom_I"/>
    <property type="match status" value="1"/>
</dbReference>
<keyword evidence="14" id="KW-1185">Reference proteome</keyword>
<dbReference type="Proteomes" id="UP000318014">
    <property type="component" value="Genome"/>
</dbReference>
<evidence type="ECO:0000256" key="3">
    <source>
        <dbReference type="ARBA" id="ARBA00012891"/>
    </source>
</evidence>
<keyword evidence="7 8" id="KW-0413">Isomerase</keyword>
<sequence>MRKFFYYSDGVLYYDRTCTRQVPADNVTYDVLRRVRVPAHLSDVIVYEQTYEEALEGLVFVGVDSRGRKQYFYGQKHVQRRNARRDRIFVRVHRIIRCIHRFIEEHVDRPERDARTQLAIFLLMETSFYIRTGKVRYHRDNDTVGLLTLQNKHLSVEGDCVTIRFRGKDRVEHEFMVRNGERLYAPLRNLHMPEYPDRFLFSKLSERKVYRFMRQFSVTVKDLRTYGVNVTLLFRIWSNVTSMVTMPPLRKLIAASVRQTADVIGHSPGISRGAYMALAVLDMVREGSIVDIIRERSFEEFLEFVVEYVHKKSSG</sequence>
<accession>A0A2C9DT52</accession>
<evidence type="ECO:0000313" key="11">
    <source>
        <dbReference type="EMBL" id="ATI21185.1"/>
    </source>
</evidence>
<dbReference type="InterPro" id="IPR001631">
    <property type="entry name" value="TopoI"/>
</dbReference>
<dbReference type="InterPro" id="IPR035447">
    <property type="entry name" value="DNA_topo_I_N_sf"/>
</dbReference>
<keyword evidence="5 8" id="KW-0799">Topoisomerase</keyword>
<evidence type="ECO:0000256" key="8">
    <source>
        <dbReference type="PROSITE-ProRule" id="PRU01382"/>
    </source>
</evidence>
<evidence type="ECO:0000256" key="5">
    <source>
        <dbReference type="ARBA" id="ARBA00023029"/>
    </source>
</evidence>
<evidence type="ECO:0000259" key="10">
    <source>
        <dbReference type="Pfam" id="PF09266"/>
    </source>
</evidence>
<gene>
    <name evidence="12" type="ORF">EKPV-NSW-ORF104</name>
</gene>
<evidence type="ECO:0000256" key="7">
    <source>
        <dbReference type="ARBA" id="ARBA00023235"/>
    </source>
</evidence>
<keyword evidence="4" id="KW-0426">Late protein</keyword>
<dbReference type="PROSITE" id="PS52038">
    <property type="entry name" value="TOPO_IB_2"/>
    <property type="match status" value="1"/>
</dbReference>
<dbReference type="Pfam" id="PF09266">
    <property type="entry name" value="VirDNA-topo-I_N"/>
    <property type="match status" value="1"/>
</dbReference>
<evidence type="ECO:0000256" key="4">
    <source>
        <dbReference type="ARBA" id="ARBA00022921"/>
    </source>
</evidence>
<dbReference type="InterPro" id="IPR015346">
    <property type="entry name" value="TopoI_N_vir"/>
</dbReference>
<dbReference type="InterPro" id="IPR014711">
    <property type="entry name" value="TopoI_cat_a-hlx-sub_euk"/>
</dbReference>
<dbReference type="Gene3D" id="3.30.66.10">
    <property type="entry name" value="DNA topoisomerase I domain"/>
    <property type="match status" value="1"/>
</dbReference>